<keyword evidence="4" id="KW-1185">Reference proteome</keyword>
<organism evidence="3 4">
    <name type="scientific">Sediminibacillus albus</name>
    <dbReference type="NCBI Taxonomy" id="407036"/>
    <lineage>
        <taxon>Bacteria</taxon>
        <taxon>Bacillati</taxon>
        <taxon>Bacillota</taxon>
        <taxon>Bacilli</taxon>
        <taxon>Bacillales</taxon>
        <taxon>Bacillaceae</taxon>
        <taxon>Sediminibacillus</taxon>
    </lineage>
</organism>
<gene>
    <name evidence="3" type="ORF">SAMN05216243_0512</name>
</gene>
<feature type="compositionally biased region" description="Low complexity" evidence="1">
    <location>
        <begin position="438"/>
        <end position="448"/>
    </location>
</feature>
<dbReference type="AlphaFoldDB" id="A0A1G8W249"/>
<dbReference type="EMBL" id="FNFL01000001">
    <property type="protein sequence ID" value="SDJ72382.1"/>
    <property type="molecule type" value="Genomic_DNA"/>
</dbReference>
<dbReference type="RefSeq" id="WP_175559214.1">
    <property type="nucleotide sequence ID" value="NZ_FNFL01000001.1"/>
</dbReference>
<keyword evidence="3" id="KW-0966">Cell projection</keyword>
<proteinExistence type="predicted"/>
<dbReference type="CDD" id="cd17470">
    <property type="entry name" value="T3SS_Flik_C"/>
    <property type="match status" value="1"/>
</dbReference>
<evidence type="ECO:0000259" key="2">
    <source>
        <dbReference type="Pfam" id="PF02120"/>
    </source>
</evidence>
<protein>
    <submittedName>
        <fullName evidence="3">Flagellar hook-length control protein FliK</fullName>
    </submittedName>
</protein>
<accession>A0A1G8W249</accession>
<keyword evidence="3" id="KW-0969">Cilium</keyword>
<name>A0A1G8W249_9BACI</name>
<dbReference type="Gene3D" id="3.30.750.140">
    <property type="match status" value="1"/>
</dbReference>
<feature type="region of interest" description="Disordered" evidence="1">
    <location>
        <begin position="416"/>
        <end position="468"/>
    </location>
</feature>
<keyword evidence="3" id="KW-0282">Flagellum</keyword>
<feature type="domain" description="Flagellar hook-length control protein-like C-terminal" evidence="2">
    <location>
        <begin position="345"/>
        <end position="414"/>
    </location>
</feature>
<sequence length="468" mass="50892">MNSAGVLFTQPNASLSQTGKSGSSKASGVALAFKDVLGQTADLENLSSEEKIDLSNALDDLLNALQSFQDGQKEAQSEDGQLILDLLNEIPEELLGKLSELSSDQIMATLAREDQISDSSAQILAALIQQLGGQGSQKPGQGAEEQKSSLESVNHLFPLTNVIAFVKGAEHQGAEMDAKYKNIWQQANLLLSGIQGGSPTKEQETKLLKLLEQWTALEKQSGKTNMVQLTDQSAGKGDNTKQQTVWSQLLTTFRSRSALLSQQRYQSNSAVTGSDVGKWIKQALGKYGEEISGTNNNLSSASMSSMPASKIEQYIVHLNQTGSQEANQKQLMETLQKAIKESSFLKDNGSTQISLKLRPAQLGDIMVKMTQINGEMAVRITVTSQAAKEMLEGNLHQLKHMFSPQQVVIEKQDAQLLQQDSKESEQQGKGDLDESGQEDGYQQDSQQSGDEDDDGESSFSELLMNEKV</sequence>
<evidence type="ECO:0000313" key="4">
    <source>
        <dbReference type="Proteomes" id="UP000198694"/>
    </source>
</evidence>
<dbReference type="Proteomes" id="UP000198694">
    <property type="component" value="Unassembled WGS sequence"/>
</dbReference>
<dbReference type="InterPro" id="IPR038610">
    <property type="entry name" value="FliK-like_C_sf"/>
</dbReference>
<evidence type="ECO:0000256" key="1">
    <source>
        <dbReference type="SAM" id="MobiDB-lite"/>
    </source>
</evidence>
<reference evidence="3 4" key="1">
    <citation type="submission" date="2016-10" db="EMBL/GenBank/DDBJ databases">
        <authorList>
            <person name="de Groot N.N."/>
        </authorList>
    </citation>
    <scope>NUCLEOTIDE SEQUENCE [LARGE SCALE GENOMIC DNA]</scope>
    <source>
        <strain evidence="3 4">CGMCC 1.6502</strain>
    </source>
</reference>
<feature type="compositionally biased region" description="Basic and acidic residues" evidence="1">
    <location>
        <begin position="420"/>
        <end position="432"/>
    </location>
</feature>
<evidence type="ECO:0000313" key="3">
    <source>
        <dbReference type="EMBL" id="SDJ72382.1"/>
    </source>
</evidence>
<dbReference type="InterPro" id="IPR021136">
    <property type="entry name" value="Flagellar_hook_control-like_C"/>
</dbReference>
<dbReference type="STRING" id="407036.SAMN05216243_0512"/>
<dbReference type="Pfam" id="PF02120">
    <property type="entry name" value="Flg_hook"/>
    <property type="match status" value="1"/>
</dbReference>